<dbReference type="Proteomes" id="UP000799444">
    <property type="component" value="Unassembled WGS sequence"/>
</dbReference>
<dbReference type="SUPFAM" id="SSF51316">
    <property type="entry name" value="Mss4-like"/>
    <property type="match status" value="2"/>
</dbReference>
<dbReference type="AlphaFoldDB" id="A0A9P4R624"/>
<dbReference type="EMBL" id="ML996118">
    <property type="protein sequence ID" value="KAF2737121.1"/>
    <property type="molecule type" value="Genomic_DNA"/>
</dbReference>
<organism evidence="1 2">
    <name type="scientific">Polyplosphaeria fusca</name>
    <dbReference type="NCBI Taxonomy" id="682080"/>
    <lineage>
        <taxon>Eukaryota</taxon>
        <taxon>Fungi</taxon>
        <taxon>Dikarya</taxon>
        <taxon>Ascomycota</taxon>
        <taxon>Pezizomycotina</taxon>
        <taxon>Dothideomycetes</taxon>
        <taxon>Pleosporomycetidae</taxon>
        <taxon>Pleosporales</taxon>
        <taxon>Tetraplosphaeriaceae</taxon>
        <taxon>Polyplosphaeria</taxon>
    </lineage>
</organism>
<dbReference type="OrthoDB" id="5422068at2759"/>
<evidence type="ECO:0000313" key="2">
    <source>
        <dbReference type="Proteomes" id="UP000799444"/>
    </source>
</evidence>
<keyword evidence="2" id="KW-1185">Reference proteome</keyword>
<sequence length="230" mass="25523">MPFPPCSFTYAGGCNCRAIRYRTTIPNISSRPPNIYGASAPPAKLPMVAICHCNDCRRAHSQALGFAIINDLTWVELSLLSQSAPAAHSNEAGALAAEKETRDAADAQRPEWIAAATLLHPRDGPQEGHQAIADSWLRFYRASEGRARGFCGRCGTPLMYFAFAEEEKLPEGWYPQLDIWLGTVDRCDLNDGDRFAPSRELWANYGIEWALKFAAHEVEKIPRCAMHSLE</sequence>
<name>A0A9P4R624_9PLEO</name>
<proteinExistence type="predicted"/>
<dbReference type="PANTHER" id="PTHR33337:SF40">
    <property type="entry name" value="CENP-V_GFA DOMAIN-CONTAINING PROTEIN-RELATED"/>
    <property type="match status" value="1"/>
</dbReference>
<dbReference type="PANTHER" id="PTHR33337">
    <property type="entry name" value="GFA DOMAIN-CONTAINING PROTEIN"/>
    <property type="match status" value="1"/>
</dbReference>
<evidence type="ECO:0000313" key="1">
    <source>
        <dbReference type="EMBL" id="KAF2737121.1"/>
    </source>
</evidence>
<evidence type="ECO:0008006" key="3">
    <source>
        <dbReference type="Google" id="ProtNLM"/>
    </source>
</evidence>
<gene>
    <name evidence="1" type="ORF">EJ04DRAFT_510482</name>
</gene>
<reference evidence="1" key="1">
    <citation type="journal article" date="2020" name="Stud. Mycol.">
        <title>101 Dothideomycetes genomes: a test case for predicting lifestyles and emergence of pathogens.</title>
        <authorList>
            <person name="Haridas S."/>
            <person name="Albert R."/>
            <person name="Binder M."/>
            <person name="Bloem J."/>
            <person name="Labutti K."/>
            <person name="Salamov A."/>
            <person name="Andreopoulos B."/>
            <person name="Baker S."/>
            <person name="Barry K."/>
            <person name="Bills G."/>
            <person name="Bluhm B."/>
            <person name="Cannon C."/>
            <person name="Castanera R."/>
            <person name="Culley D."/>
            <person name="Daum C."/>
            <person name="Ezra D."/>
            <person name="Gonzalez J."/>
            <person name="Henrissat B."/>
            <person name="Kuo A."/>
            <person name="Liang C."/>
            <person name="Lipzen A."/>
            <person name="Lutzoni F."/>
            <person name="Magnuson J."/>
            <person name="Mondo S."/>
            <person name="Nolan M."/>
            <person name="Ohm R."/>
            <person name="Pangilinan J."/>
            <person name="Park H.-J."/>
            <person name="Ramirez L."/>
            <person name="Alfaro M."/>
            <person name="Sun H."/>
            <person name="Tritt A."/>
            <person name="Yoshinaga Y."/>
            <person name="Zwiers L.-H."/>
            <person name="Turgeon B."/>
            <person name="Goodwin S."/>
            <person name="Spatafora J."/>
            <person name="Crous P."/>
            <person name="Grigoriev I."/>
        </authorList>
    </citation>
    <scope>NUCLEOTIDE SEQUENCE</scope>
    <source>
        <strain evidence="1">CBS 125425</strain>
    </source>
</reference>
<dbReference type="Gene3D" id="2.170.150.70">
    <property type="match status" value="1"/>
</dbReference>
<comment type="caution">
    <text evidence="1">The sequence shown here is derived from an EMBL/GenBank/DDBJ whole genome shotgun (WGS) entry which is preliminary data.</text>
</comment>
<dbReference type="InterPro" id="IPR011057">
    <property type="entry name" value="Mss4-like_sf"/>
</dbReference>
<accession>A0A9P4R624</accession>
<protein>
    <recommendedName>
        <fullName evidence="3">CENP-V/GFA domain-containing protein</fullName>
    </recommendedName>
</protein>